<protein>
    <submittedName>
        <fullName evidence="1">DUF3253 domain-containing protein</fullName>
    </submittedName>
</protein>
<accession>A0AB39KR15</accession>
<dbReference type="InterPro" id="IPR036388">
    <property type="entry name" value="WH-like_DNA-bd_sf"/>
</dbReference>
<gene>
    <name evidence="1" type="ORF">ABOZ73_14770</name>
</gene>
<reference evidence="1" key="1">
    <citation type="submission" date="2024-06" db="EMBL/GenBank/DDBJ databases">
        <title>Caulobacter inopinatus, sp. nov.</title>
        <authorList>
            <person name="Donachie S.P."/>
        </authorList>
    </citation>
    <scope>NUCLEOTIDE SEQUENCE</scope>
    <source>
        <strain evidence="1">73W</strain>
    </source>
</reference>
<dbReference type="InterPro" id="IPR021660">
    <property type="entry name" value="DUF3253"/>
</dbReference>
<dbReference type="Gene3D" id="1.10.10.10">
    <property type="entry name" value="Winged helix-like DNA-binding domain superfamily/Winged helix DNA-binding domain"/>
    <property type="match status" value="1"/>
</dbReference>
<sequence length="105" mass="11371">MSSPIEDALLSAIADLPEGKSADPAKVAQAIEPERWRRILPHVRNVAIGLARENKLVILRHNKPADPGKFKGVWRFRALTPEEVAAGGATFVQAYGGGTDEDDLD</sequence>
<dbReference type="Pfam" id="PF11625">
    <property type="entry name" value="DUF3253"/>
    <property type="match status" value="1"/>
</dbReference>
<dbReference type="RefSeq" id="WP_369058901.1">
    <property type="nucleotide sequence ID" value="NZ_CP158375.1"/>
</dbReference>
<dbReference type="EMBL" id="CP158375">
    <property type="protein sequence ID" value="XDO96045.1"/>
    <property type="molecule type" value="Genomic_DNA"/>
</dbReference>
<proteinExistence type="predicted"/>
<name>A0AB39KR15_9CAUL</name>
<organism evidence="1">
    <name type="scientific">Caulobacter sp. 73W</name>
    <dbReference type="NCBI Taxonomy" id="3161137"/>
    <lineage>
        <taxon>Bacteria</taxon>
        <taxon>Pseudomonadati</taxon>
        <taxon>Pseudomonadota</taxon>
        <taxon>Alphaproteobacteria</taxon>
        <taxon>Caulobacterales</taxon>
        <taxon>Caulobacteraceae</taxon>
        <taxon>Caulobacter</taxon>
    </lineage>
</organism>
<dbReference type="AlphaFoldDB" id="A0AB39KR15"/>
<evidence type="ECO:0000313" key="1">
    <source>
        <dbReference type="EMBL" id="XDO96045.1"/>
    </source>
</evidence>
<dbReference type="InterPro" id="IPR036390">
    <property type="entry name" value="WH_DNA-bd_sf"/>
</dbReference>
<dbReference type="SUPFAM" id="SSF46785">
    <property type="entry name" value="Winged helix' DNA-binding domain"/>
    <property type="match status" value="1"/>
</dbReference>